<dbReference type="InterPro" id="IPR002155">
    <property type="entry name" value="Thiolase"/>
</dbReference>
<dbReference type="PROSITE" id="PS00099">
    <property type="entry name" value="THIOLASE_3"/>
    <property type="match status" value="1"/>
</dbReference>
<keyword evidence="3 8" id="KW-0808">Transferase</keyword>
<comment type="similarity">
    <text evidence="1 8">Belongs to the thiolase-like superfamily. Thiolase family.</text>
</comment>
<dbReference type="PANTHER" id="PTHR18919">
    <property type="entry name" value="ACETYL-COA C-ACYLTRANSFERASE"/>
    <property type="match status" value="1"/>
</dbReference>
<reference evidence="12" key="1">
    <citation type="submission" date="2021-01" db="EMBL/GenBank/DDBJ databases">
        <title>Genome public.</title>
        <authorList>
            <person name="Liu C."/>
            <person name="Sun Q."/>
        </authorList>
    </citation>
    <scope>NUCLEOTIDE SEQUENCE [LARGE SCALE GENOMIC DNA]</scope>
    <source>
        <strain evidence="12">CGMCC 1.18722</strain>
    </source>
</reference>
<keyword evidence="6" id="KW-0443">Lipid metabolism</keyword>
<dbReference type="InterPro" id="IPR012806">
    <property type="entry name" value="Ac-CoA_C-AcTrfase_FadI"/>
</dbReference>
<evidence type="ECO:0000256" key="6">
    <source>
        <dbReference type="ARBA" id="ARBA00023098"/>
    </source>
</evidence>
<dbReference type="InterPro" id="IPR020616">
    <property type="entry name" value="Thiolase_N"/>
</dbReference>
<gene>
    <name evidence="11" type="primary">fadI</name>
    <name evidence="11" type="ORF">JKV55_07095</name>
</gene>
<dbReference type="Pfam" id="PF02803">
    <property type="entry name" value="Thiolase_C"/>
    <property type="match status" value="1"/>
</dbReference>
<dbReference type="NCBIfam" id="NF006516">
    <property type="entry name" value="PRK08963.1"/>
    <property type="match status" value="1"/>
</dbReference>
<feature type="domain" description="Thiolase C-terminal" evidence="10">
    <location>
        <begin position="295"/>
        <end position="434"/>
    </location>
</feature>
<evidence type="ECO:0000313" key="11">
    <source>
        <dbReference type="EMBL" id="MBL1377096.1"/>
    </source>
</evidence>
<evidence type="ECO:0000256" key="4">
    <source>
        <dbReference type="ARBA" id="ARBA00022832"/>
    </source>
</evidence>
<dbReference type="PIRSF" id="PIRSF000429">
    <property type="entry name" value="Ac-CoA_Ac_transf"/>
    <property type="match status" value="1"/>
</dbReference>
<dbReference type="InterPro" id="IPR020613">
    <property type="entry name" value="Thiolase_CS"/>
</dbReference>
<evidence type="ECO:0000259" key="10">
    <source>
        <dbReference type="Pfam" id="PF02803"/>
    </source>
</evidence>
<keyword evidence="7 8" id="KW-0012">Acyltransferase</keyword>
<evidence type="ECO:0000256" key="2">
    <source>
        <dbReference type="ARBA" id="ARBA00022490"/>
    </source>
</evidence>
<comment type="caution">
    <text evidence="11">The sequence shown here is derived from an EMBL/GenBank/DDBJ whole genome shotgun (WGS) entry which is preliminary data.</text>
</comment>
<dbReference type="EMBL" id="JAERTZ010000018">
    <property type="protein sequence ID" value="MBL1377096.1"/>
    <property type="molecule type" value="Genomic_DNA"/>
</dbReference>
<dbReference type="RefSeq" id="WP_202083636.1">
    <property type="nucleotide sequence ID" value="NZ_JAERTZ010000018.1"/>
</dbReference>
<feature type="domain" description="Thiolase N-terminal" evidence="9">
    <location>
        <begin position="15"/>
        <end position="288"/>
    </location>
</feature>
<dbReference type="InterPro" id="IPR020610">
    <property type="entry name" value="Thiolase_AS"/>
</dbReference>
<evidence type="ECO:0000313" key="12">
    <source>
        <dbReference type="Proteomes" id="UP000638570"/>
    </source>
</evidence>
<dbReference type="SUPFAM" id="SSF53901">
    <property type="entry name" value="Thiolase-like"/>
    <property type="match status" value="2"/>
</dbReference>
<dbReference type="GO" id="GO:0003988">
    <property type="term" value="F:acetyl-CoA C-acyltransferase activity"/>
    <property type="evidence" value="ECO:0007669"/>
    <property type="project" value="UniProtKB-EC"/>
</dbReference>
<evidence type="ECO:0000256" key="1">
    <source>
        <dbReference type="ARBA" id="ARBA00010982"/>
    </source>
</evidence>
<evidence type="ECO:0000256" key="8">
    <source>
        <dbReference type="RuleBase" id="RU003557"/>
    </source>
</evidence>
<organism evidence="11 12">
    <name type="scientific">Zobellella iuensis</name>
    <dbReference type="NCBI Taxonomy" id="2803811"/>
    <lineage>
        <taxon>Bacteria</taxon>
        <taxon>Pseudomonadati</taxon>
        <taxon>Pseudomonadota</taxon>
        <taxon>Gammaproteobacteria</taxon>
        <taxon>Aeromonadales</taxon>
        <taxon>Aeromonadaceae</taxon>
        <taxon>Zobellella</taxon>
    </lineage>
</organism>
<dbReference type="PANTHER" id="PTHR18919:SF107">
    <property type="entry name" value="ACETYL-COA ACETYLTRANSFERASE, CYTOSOLIC"/>
    <property type="match status" value="1"/>
</dbReference>
<dbReference type="Proteomes" id="UP000638570">
    <property type="component" value="Unassembled WGS sequence"/>
</dbReference>
<keyword evidence="12" id="KW-1185">Reference proteome</keyword>
<dbReference type="Gene3D" id="3.40.47.10">
    <property type="match status" value="1"/>
</dbReference>
<dbReference type="PROSITE" id="PS00737">
    <property type="entry name" value="THIOLASE_2"/>
    <property type="match status" value="1"/>
</dbReference>
<sequence length="437" mass="46503">MTLTNPLTTRTGDRIAIVSGLRTPFARQSTAYRGIPALDLGRMVVAELLARTPMDASEVQQLVFGQVVQMPKAPNIAREIVLGTELPASTDAYSVTRACATSFQAVSNIAEAMMAGHIQVGIAGGADSSSVLPIGVSSRLADALLDLSKARSFGAKLAILRRLRIKDLAPVPPAVAEYSTGLSMGQTAEQMAKSHGIDRLAQDELAHRSHQLAARAWQQGLLADEVMAAYVPPFKAPFEQDNNIRTESSLADYARLRPAFDKRHGSVTAANSTPLTDGAACVLMMTESRARELGLKPLGYLRSYAYAAIDVRQDMLLGPSYATPLALERAGCTLADMELVEMHEAFAAQTLANLKMFESKTFAERQLNRGQAIGQVDMAKFNVLGGSLAYGHPFAATGARMITQTLRELNRRGGGLALTTACAAGGLGAAMVLEAAQ</sequence>
<evidence type="ECO:0000256" key="5">
    <source>
        <dbReference type="ARBA" id="ARBA00022963"/>
    </source>
</evidence>
<dbReference type="NCBIfam" id="TIGR01930">
    <property type="entry name" value="AcCoA-C-Actrans"/>
    <property type="match status" value="1"/>
</dbReference>
<evidence type="ECO:0000259" key="9">
    <source>
        <dbReference type="Pfam" id="PF00108"/>
    </source>
</evidence>
<dbReference type="NCBIfam" id="TIGR02446">
    <property type="entry name" value="FadI"/>
    <property type="match status" value="1"/>
</dbReference>
<dbReference type="PROSITE" id="PS00098">
    <property type="entry name" value="THIOLASE_1"/>
    <property type="match status" value="1"/>
</dbReference>
<dbReference type="InterPro" id="IPR016039">
    <property type="entry name" value="Thiolase-like"/>
</dbReference>
<proteinExistence type="inferred from homology"/>
<name>A0ABS1QQE4_9GAMM</name>
<keyword evidence="2" id="KW-0963">Cytoplasm</keyword>
<dbReference type="EC" id="2.3.1.16" evidence="11"/>
<protein>
    <submittedName>
        <fullName evidence="11">Acetyl-CoA C-acyltransferase FadI</fullName>
        <ecNumber evidence="11">2.3.1.16</ecNumber>
    </submittedName>
</protein>
<keyword evidence="4" id="KW-0276">Fatty acid metabolism</keyword>
<dbReference type="CDD" id="cd00751">
    <property type="entry name" value="thiolase"/>
    <property type="match status" value="1"/>
</dbReference>
<keyword evidence="5" id="KW-0442">Lipid degradation</keyword>
<dbReference type="InterPro" id="IPR020615">
    <property type="entry name" value="Thiolase_acyl_enz_int_AS"/>
</dbReference>
<dbReference type="InterPro" id="IPR020617">
    <property type="entry name" value="Thiolase_C"/>
</dbReference>
<accession>A0ABS1QQE4</accession>
<evidence type="ECO:0000256" key="3">
    <source>
        <dbReference type="ARBA" id="ARBA00022679"/>
    </source>
</evidence>
<dbReference type="Pfam" id="PF00108">
    <property type="entry name" value="Thiolase_N"/>
    <property type="match status" value="1"/>
</dbReference>
<evidence type="ECO:0000256" key="7">
    <source>
        <dbReference type="ARBA" id="ARBA00023315"/>
    </source>
</evidence>